<accession>A0ACC8XEU1</accession>
<evidence type="ECO:0000313" key="1">
    <source>
        <dbReference type="EMBL" id="ONI41428.1"/>
    </source>
</evidence>
<reference evidence="1" key="1">
    <citation type="submission" date="2016-08" db="EMBL/GenBank/DDBJ databases">
        <authorList>
            <person name="Ngugi D.K."/>
            <person name="Miyake S."/>
            <person name="Stingl U."/>
        </authorList>
    </citation>
    <scope>NUCLEOTIDE SEQUENCE</scope>
    <source>
        <strain evidence="1">SCG-B11WGA-EpuloA1</strain>
    </source>
</reference>
<keyword evidence="2" id="KW-1185">Reference proteome</keyword>
<sequence length="294" mass="33112">MKSFRKNWREWLGAYIFIAPAMIGLFLFMVYPLIKGMYLSFYDVKLMDQTFIGLDNYVKLFNDKHFIQAMGNTAQYTLGIIVFGVPLSLLMAVFMNQKMTGITGFRLFYYLPVITSMIAVSMVWKGLFTADGLVNQIIGLVGIEPVNWLTDERYALMAIIIMSIWKGSGFNMLVFLGGLQTIPTSIYEAADVDGASPITKFFRITLPLLSPTIFFVSVTTIINSFQVFEQAQILTNGGPKGATSTIVLTIYENAFEAFQPGYASAQAVILFAILLSITILQFIVQKRWVYRIDE</sequence>
<gene>
    <name evidence="1" type="ORF">AN396_03670</name>
</gene>
<name>A0ACC8XEU1_9FIRM</name>
<proteinExistence type="predicted"/>
<dbReference type="EMBL" id="LJDB01000038">
    <property type="protein sequence ID" value="ONI41428.1"/>
    <property type="molecule type" value="Genomic_DNA"/>
</dbReference>
<protein>
    <submittedName>
        <fullName evidence="1">Uncharacterized protein</fullName>
    </submittedName>
</protein>
<evidence type="ECO:0000313" key="2">
    <source>
        <dbReference type="Proteomes" id="UP000188605"/>
    </source>
</evidence>
<organism evidence="1 2">
    <name type="scientific">Candidatus Epulonipiscium fishelsonii</name>
    <dbReference type="NCBI Taxonomy" id="77094"/>
    <lineage>
        <taxon>Bacteria</taxon>
        <taxon>Bacillati</taxon>
        <taxon>Bacillota</taxon>
        <taxon>Clostridia</taxon>
        <taxon>Lachnospirales</taxon>
        <taxon>Lachnospiraceae</taxon>
        <taxon>Candidatus Epulonipiscium</taxon>
    </lineage>
</organism>
<dbReference type="Proteomes" id="UP000188605">
    <property type="component" value="Unassembled WGS sequence"/>
</dbReference>
<comment type="caution">
    <text evidence="1">The sequence shown here is derived from an EMBL/GenBank/DDBJ whole genome shotgun (WGS) entry which is preliminary data.</text>
</comment>